<evidence type="ECO:0000313" key="1">
    <source>
        <dbReference type="EMBL" id="CAA9363942.1"/>
    </source>
</evidence>
<name>A0A6J4MPX1_9BACT</name>
<dbReference type="CDD" id="cd05018">
    <property type="entry name" value="CoxG"/>
    <property type="match status" value="1"/>
</dbReference>
<dbReference type="PANTHER" id="PTHR38588:SF1">
    <property type="entry name" value="BLL0334 PROTEIN"/>
    <property type="match status" value="1"/>
</dbReference>
<proteinExistence type="predicted"/>
<gene>
    <name evidence="1" type="ORF">AVDCRST_MAG68-4703</name>
</gene>
<organism evidence="1">
    <name type="scientific">uncultured Gemmatimonadota bacterium</name>
    <dbReference type="NCBI Taxonomy" id="203437"/>
    <lineage>
        <taxon>Bacteria</taxon>
        <taxon>Pseudomonadati</taxon>
        <taxon>Gemmatimonadota</taxon>
        <taxon>environmental samples</taxon>
    </lineage>
</organism>
<dbReference type="EMBL" id="CADCTW010000215">
    <property type="protein sequence ID" value="CAA9363942.1"/>
    <property type="molecule type" value="Genomic_DNA"/>
</dbReference>
<dbReference type="InterPro" id="IPR010419">
    <property type="entry name" value="CO_DH_gsu"/>
</dbReference>
<dbReference type="Pfam" id="PF06240">
    <property type="entry name" value="COXG"/>
    <property type="match status" value="1"/>
</dbReference>
<evidence type="ECO:0008006" key="2">
    <source>
        <dbReference type="Google" id="ProtNLM"/>
    </source>
</evidence>
<accession>A0A6J4MPX1</accession>
<dbReference type="Gene3D" id="3.30.530.20">
    <property type="match status" value="1"/>
</dbReference>
<dbReference type="InterPro" id="IPR023393">
    <property type="entry name" value="START-like_dom_sf"/>
</dbReference>
<sequence length="156" mass="16611">MIVDGEHTFPGPRQTVWDLLQDPEVLAKAMPGARKLHLTGDGVYEGVIRIGVGPVTAAEWTLKVTLADRVPPASYVMHVEGKGALGFTRGQATVKLDEVEGGTKMSYRADLAVGGKVAGVGQRLLDQVARMVTRQGLDALNKELEARLAARVDAAP</sequence>
<reference evidence="1" key="1">
    <citation type="submission" date="2020-02" db="EMBL/GenBank/DDBJ databases">
        <authorList>
            <person name="Meier V. D."/>
        </authorList>
    </citation>
    <scope>NUCLEOTIDE SEQUENCE</scope>
    <source>
        <strain evidence="1">AVDCRST_MAG68</strain>
    </source>
</reference>
<dbReference type="SUPFAM" id="SSF55961">
    <property type="entry name" value="Bet v1-like"/>
    <property type="match status" value="1"/>
</dbReference>
<dbReference type="AlphaFoldDB" id="A0A6J4MPX1"/>
<protein>
    <recommendedName>
        <fullName evidence="2">Carbon monoxide oxidation accessory protein CoxG</fullName>
    </recommendedName>
</protein>
<dbReference type="PANTHER" id="PTHR38588">
    <property type="entry name" value="BLL0334 PROTEIN"/>
    <property type="match status" value="1"/>
</dbReference>